<dbReference type="AlphaFoldDB" id="A0A2P2KH85"/>
<name>A0A2P2KH85_RHIMU</name>
<reference evidence="1" key="1">
    <citation type="submission" date="2018-02" db="EMBL/GenBank/DDBJ databases">
        <title>Rhizophora mucronata_Transcriptome.</title>
        <authorList>
            <person name="Meera S.P."/>
            <person name="Sreeshan A."/>
            <person name="Augustine A."/>
        </authorList>
    </citation>
    <scope>NUCLEOTIDE SEQUENCE</scope>
    <source>
        <tissue evidence="1">Leaf</tissue>
    </source>
</reference>
<sequence length="17" mass="2088">MIEEAKRRGRKNSEKKK</sequence>
<protein>
    <submittedName>
        <fullName evidence="1">Uncharacterized protein</fullName>
    </submittedName>
</protein>
<organism evidence="1">
    <name type="scientific">Rhizophora mucronata</name>
    <name type="common">Asiatic mangrove</name>
    <dbReference type="NCBI Taxonomy" id="61149"/>
    <lineage>
        <taxon>Eukaryota</taxon>
        <taxon>Viridiplantae</taxon>
        <taxon>Streptophyta</taxon>
        <taxon>Embryophyta</taxon>
        <taxon>Tracheophyta</taxon>
        <taxon>Spermatophyta</taxon>
        <taxon>Magnoliopsida</taxon>
        <taxon>eudicotyledons</taxon>
        <taxon>Gunneridae</taxon>
        <taxon>Pentapetalae</taxon>
        <taxon>rosids</taxon>
        <taxon>fabids</taxon>
        <taxon>Malpighiales</taxon>
        <taxon>Rhizophoraceae</taxon>
        <taxon>Rhizophora</taxon>
    </lineage>
</organism>
<dbReference type="EMBL" id="GGEC01024573">
    <property type="protein sequence ID" value="MBX05057.1"/>
    <property type="molecule type" value="Transcribed_RNA"/>
</dbReference>
<proteinExistence type="predicted"/>
<evidence type="ECO:0000313" key="1">
    <source>
        <dbReference type="EMBL" id="MBX05057.1"/>
    </source>
</evidence>
<accession>A0A2P2KH85</accession>